<dbReference type="PANTHER" id="PTHR19372:SF7">
    <property type="entry name" value="SULFITE OXIDASE, MITOCHONDRIAL"/>
    <property type="match status" value="1"/>
</dbReference>
<keyword evidence="1" id="KW-1133">Transmembrane helix</keyword>
<evidence type="ECO:0000256" key="1">
    <source>
        <dbReference type="SAM" id="Phobius"/>
    </source>
</evidence>
<gene>
    <name evidence="3" type="ordered locus">AS9A_1048</name>
</gene>
<dbReference type="Gene3D" id="3.90.420.10">
    <property type="entry name" value="Oxidoreductase, molybdopterin-binding domain"/>
    <property type="match status" value="1"/>
</dbReference>
<dbReference type="GO" id="GO:0020037">
    <property type="term" value="F:heme binding"/>
    <property type="evidence" value="ECO:0007669"/>
    <property type="project" value="TreeGrafter"/>
</dbReference>
<feature type="transmembrane region" description="Helical" evidence="1">
    <location>
        <begin position="69"/>
        <end position="87"/>
    </location>
</feature>
<dbReference type="InterPro" id="IPR000572">
    <property type="entry name" value="OxRdtase_Mopterin-bd_dom"/>
</dbReference>
<dbReference type="eggNOG" id="COG2041">
    <property type="taxonomic scope" value="Bacteria"/>
</dbReference>
<sequence>MAVTIAPLRAVAVSILAVAAALGAGHLAAGFISPEASPIFAVGNAVIDVTPTPMKEFAIQQFGEDNKNVLLGSIGLGLLVLAAVAGLASRKSKIAGSALILILGAAAVAAALSRPTFTGLWLVPPAVSILAGVASFVWLHGAAAVPDSPEVPSENKQMAWDVPGLGRRTFLVTSTAVAVGAGAAALGGRMLGQRVGAESSREALDIIADIPAPPIPPGADFTADGTPTFITPNSEFYRVDTALTLPQLRADTWQLRIHGMVDREIVLTYDDLLSMPLVEKTITLVCVSNEVGGPYISTANFIGVSLADILRRAGLNPRADQLATTSSDGWTCGTPVDVVMAEDSNALVAIGMNGEPLPVKHGFPVRMVVPGLYGYVSATKWLVDMEVTTFDEFDAYWVRRNWAERGPVKTMSRIDRPRSFAEVPPGRYVAAGIAWAQHTGIDRVEVRVDGGEWVETELSTEVNIDTWRMWRIELDLEPGSHRIECRATDRTGFTQQEERVPPIPDGATGWHSIAFSAQA</sequence>
<evidence type="ECO:0000313" key="3">
    <source>
        <dbReference type="EMBL" id="AEF39500.1"/>
    </source>
</evidence>
<proteinExistence type="predicted"/>
<organism evidence="3 4">
    <name type="scientific">Hoyosella subflava (strain DSM 45089 / JCM 17490 / NBRC 109087 / DQS3-9A1)</name>
    <name type="common">Amycolicicoccus subflavus</name>
    <dbReference type="NCBI Taxonomy" id="443218"/>
    <lineage>
        <taxon>Bacteria</taxon>
        <taxon>Bacillati</taxon>
        <taxon>Actinomycetota</taxon>
        <taxon>Actinomycetes</taxon>
        <taxon>Mycobacteriales</taxon>
        <taxon>Hoyosellaceae</taxon>
        <taxon>Hoyosella</taxon>
    </lineage>
</organism>
<dbReference type="GO" id="GO:0006790">
    <property type="term" value="P:sulfur compound metabolic process"/>
    <property type="evidence" value="ECO:0007669"/>
    <property type="project" value="TreeGrafter"/>
</dbReference>
<dbReference type="SUPFAM" id="SSF81296">
    <property type="entry name" value="E set domains"/>
    <property type="match status" value="1"/>
</dbReference>
<dbReference type="Pfam" id="PF00174">
    <property type="entry name" value="Oxidored_molyb"/>
    <property type="match status" value="1"/>
</dbReference>
<dbReference type="KEGG" id="asd:AS9A_1048"/>
<dbReference type="InterPro" id="IPR036374">
    <property type="entry name" value="OxRdtase_Mopterin-bd_sf"/>
</dbReference>
<dbReference type="OrthoDB" id="9795587at2"/>
<reference evidence="3 4" key="1">
    <citation type="journal article" date="2011" name="J. Bacteriol.">
        <title>Complete genome sequence of Amycolicicoccus subflavus DQS3-9A1T, an actinomycete isolated from crude oil-polluted soil.</title>
        <authorList>
            <person name="Cai M."/>
            <person name="Chen W.M."/>
            <person name="Nie Y."/>
            <person name="Chi C.Q."/>
            <person name="Wang Y.N."/>
            <person name="Tang Y.Q."/>
            <person name="Li G.Y."/>
            <person name="Wu X.L."/>
        </authorList>
    </citation>
    <scope>NUCLEOTIDE SEQUENCE [LARGE SCALE GENOMIC DNA]</scope>
    <source>
        <strain evidence="4">DSM 45089 / DQS3-9A1</strain>
    </source>
</reference>
<dbReference type="Proteomes" id="UP000009235">
    <property type="component" value="Chromosome"/>
</dbReference>
<dbReference type="SUPFAM" id="SSF56524">
    <property type="entry name" value="Oxidoreductase molybdopterin-binding domain"/>
    <property type="match status" value="1"/>
</dbReference>
<dbReference type="RefSeq" id="WP_013805849.1">
    <property type="nucleotide sequence ID" value="NC_015564.1"/>
</dbReference>
<keyword evidence="1" id="KW-0812">Transmembrane</keyword>
<feature type="domain" description="Oxidoreductase molybdopterin-binding" evidence="2">
    <location>
        <begin position="244"/>
        <end position="397"/>
    </location>
</feature>
<keyword evidence="4" id="KW-1185">Reference proteome</keyword>
<dbReference type="AlphaFoldDB" id="F6EQ77"/>
<dbReference type="InterPro" id="IPR014756">
    <property type="entry name" value="Ig_E-set"/>
</dbReference>
<protein>
    <submittedName>
        <fullName evidence="3">Oxidoreductase, molybdopterin binding protein</fullName>
    </submittedName>
</protein>
<evidence type="ECO:0000313" key="4">
    <source>
        <dbReference type="Proteomes" id="UP000009235"/>
    </source>
</evidence>
<dbReference type="HOGENOM" id="CLU_003827_2_0_11"/>
<feature type="transmembrane region" description="Helical" evidence="1">
    <location>
        <begin position="94"/>
        <end position="113"/>
    </location>
</feature>
<evidence type="ECO:0000259" key="2">
    <source>
        <dbReference type="Pfam" id="PF00174"/>
    </source>
</evidence>
<accession>F6EQ77</accession>
<feature type="transmembrane region" description="Helical" evidence="1">
    <location>
        <begin position="119"/>
        <end position="139"/>
    </location>
</feature>
<dbReference type="GO" id="GO:0043546">
    <property type="term" value="F:molybdopterin cofactor binding"/>
    <property type="evidence" value="ECO:0007669"/>
    <property type="project" value="TreeGrafter"/>
</dbReference>
<keyword evidence="1" id="KW-0472">Membrane</keyword>
<dbReference type="EMBL" id="CP002786">
    <property type="protein sequence ID" value="AEF39500.1"/>
    <property type="molecule type" value="Genomic_DNA"/>
</dbReference>
<dbReference type="STRING" id="443218.AS9A_1048"/>
<dbReference type="PANTHER" id="PTHR19372">
    <property type="entry name" value="SULFITE REDUCTASE"/>
    <property type="match status" value="1"/>
</dbReference>
<name>F6EQ77_HOYSD</name>
<dbReference type="Gene3D" id="2.60.40.650">
    <property type="match status" value="1"/>
</dbReference>
<dbReference type="GO" id="GO:0008482">
    <property type="term" value="F:sulfite oxidase activity"/>
    <property type="evidence" value="ECO:0007669"/>
    <property type="project" value="TreeGrafter"/>
</dbReference>